<dbReference type="OrthoDB" id="17644at2759"/>
<dbReference type="CTD" id="37078"/>
<keyword evidence="9" id="KW-0472">Membrane</keyword>
<keyword evidence="4 9" id="KW-0509">mRNA transport</keyword>
<evidence type="ECO:0000256" key="3">
    <source>
        <dbReference type="ARBA" id="ARBA00022448"/>
    </source>
</evidence>
<dbReference type="KEGG" id="hazt:108680755"/>
<evidence type="ECO:0000313" key="11">
    <source>
        <dbReference type="RefSeq" id="XP_018025143.1"/>
    </source>
</evidence>
<keyword evidence="5 9" id="KW-0653">Protein transport</keyword>
<reference evidence="11 12" key="1">
    <citation type="submission" date="2025-04" db="UniProtKB">
        <authorList>
            <consortium name="RefSeq"/>
        </authorList>
    </citation>
    <scope>IDENTIFICATION</scope>
    <source>
        <tissue evidence="11 12">Whole organism</tissue>
    </source>
</reference>
<evidence type="ECO:0000256" key="6">
    <source>
        <dbReference type="ARBA" id="ARBA00023010"/>
    </source>
</evidence>
<dbReference type="GO" id="GO:0017056">
    <property type="term" value="F:structural constituent of nuclear pore"/>
    <property type="evidence" value="ECO:0007669"/>
    <property type="project" value="TreeGrafter"/>
</dbReference>
<dbReference type="InterPro" id="IPR011502">
    <property type="entry name" value="Nucleoporin_Nup85"/>
</dbReference>
<gene>
    <name evidence="11 12" type="primary">LOC108680755</name>
</gene>
<dbReference type="Pfam" id="PF07575">
    <property type="entry name" value="Nucleopor_Nup85"/>
    <property type="match status" value="1"/>
</dbReference>
<evidence type="ECO:0000256" key="7">
    <source>
        <dbReference type="ARBA" id="ARBA00023132"/>
    </source>
</evidence>
<comment type="subcellular location">
    <subcellularLocation>
        <location evidence="1 9">Nucleus</location>
        <location evidence="1 9">Nuclear pore complex</location>
    </subcellularLocation>
</comment>
<comment type="function">
    <text evidence="9">Functions as a component of the nuclear pore complex (NPC).</text>
</comment>
<dbReference type="OMA" id="ELMEWLN"/>
<proteinExistence type="inferred from homology"/>
<dbReference type="PANTHER" id="PTHR13373">
    <property type="entry name" value="FROUNT PROTEIN-RELATED"/>
    <property type="match status" value="1"/>
</dbReference>
<dbReference type="GO" id="GO:0031080">
    <property type="term" value="C:nuclear pore outer ring"/>
    <property type="evidence" value="ECO:0007669"/>
    <property type="project" value="TreeGrafter"/>
</dbReference>
<organism evidence="10 12">
    <name type="scientific">Hyalella azteca</name>
    <name type="common">Amphipod</name>
    <dbReference type="NCBI Taxonomy" id="294128"/>
    <lineage>
        <taxon>Eukaryota</taxon>
        <taxon>Metazoa</taxon>
        <taxon>Ecdysozoa</taxon>
        <taxon>Arthropoda</taxon>
        <taxon>Crustacea</taxon>
        <taxon>Multicrustacea</taxon>
        <taxon>Malacostraca</taxon>
        <taxon>Eumalacostraca</taxon>
        <taxon>Peracarida</taxon>
        <taxon>Amphipoda</taxon>
        <taxon>Senticaudata</taxon>
        <taxon>Talitrida</taxon>
        <taxon>Talitroidea</taxon>
        <taxon>Hyalellidae</taxon>
        <taxon>Hyalella</taxon>
    </lineage>
</organism>
<evidence type="ECO:0000313" key="12">
    <source>
        <dbReference type="RefSeq" id="XP_018025150.1"/>
    </source>
</evidence>
<dbReference type="RefSeq" id="XP_018025143.1">
    <property type="nucleotide sequence ID" value="XM_018169654.2"/>
</dbReference>
<evidence type="ECO:0000256" key="5">
    <source>
        <dbReference type="ARBA" id="ARBA00022927"/>
    </source>
</evidence>
<dbReference type="GO" id="GO:0045893">
    <property type="term" value="P:positive regulation of DNA-templated transcription"/>
    <property type="evidence" value="ECO:0007669"/>
    <property type="project" value="TreeGrafter"/>
</dbReference>
<name>A0A8B7PGM4_HYAAZ</name>
<evidence type="ECO:0000256" key="1">
    <source>
        <dbReference type="ARBA" id="ARBA00004567"/>
    </source>
</evidence>
<accession>A0A8B7PGM4</accession>
<evidence type="ECO:0000256" key="2">
    <source>
        <dbReference type="ARBA" id="ARBA00005573"/>
    </source>
</evidence>
<keyword evidence="8 9" id="KW-0539">Nucleus</keyword>
<evidence type="ECO:0000256" key="8">
    <source>
        <dbReference type="ARBA" id="ARBA00023242"/>
    </source>
</evidence>
<evidence type="ECO:0000313" key="10">
    <source>
        <dbReference type="Proteomes" id="UP000694843"/>
    </source>
</evidence>
<sequence length="701" mass="78563">MPSMMELEEMISSRFYVISNNNAENYRGHYAQSVGVHSLAVYPALQPSMPTPSAEANKGVSIIQHLSPKSWLFSRHSRQLVNEAMGTFRSLQGMVEDATPREGDDPLDLTSALINKSREYRSMLQACVCSLNSDLDKLEPDSDEYQEMAGQCQLLYKMELLLGLVEIIFVDSRPGSLILSQLVCWVRLHYPACTEQMVKIMAEEDPSQHNLYWQTIYELVCQGRMSDARQMLQQHPYCHTDAFVAIEEILRKMPTYQLYSGVSDGEFMLRWQHWQAECENRLQGGEFAAWSHLKKLAEIMCGNSASILSVTMCGEGNRNDRGGCWVPHLLATLLFTQPNVKLHRLHDAATRAITECCVKLSALDALLLSAMQGDALQVVRGCQQTLDNLWLGAHLTDLLHHALASQRHTQLSLAAMRESIVQDYALELAGHPSLWQVGIVYLDYCGTEGVKDASPLTSLLLERVPLTSDAKAHKVINMAEQRNLEHVVRGVCRVMGRRAANEGRLAAAIWWAVRAKDAPFTSHTAHQVLHRYLTSGEFQSSALLLDHLGPTMLLSETLTFLGKYREFHSLYNRGDRKQAADLLVTLISSKLAPQYFWPVLLLDVLPLLQSSEDSQDKDDEIVVTAAHTYELMYCLNSVVDKFQRDNSRDRGSAVAMECGLVRAFTQREHELRTCLAHNLARAIVTESSSHSVTAMSGISAA</sequence>
<dbReference type="PANTHER" id="PTHR13373:SF21">
    <property type="entry name" value="NUCLEAR PORE COMPLEX PROTEIN NUP85"/>
    <property type="match status" value="1"/>
</dbReference>
<keyword evidence="6 9" id="KW-0811">Translocation</keyword>
<dbReference type="GO" id="GO:0006406">
    <property type="term" value="P:mRNA export from nucleus"/>
    <property type="evidence" value="ECO:0007669"/>
    <property type="project" value="TreeGrafter"/>
</dbReference>
<comment type="similarity">
    <text evidence="2 9">Belongs to the nucleoporin Nup85 family.</text>
</comment>
<keyword evidence="7 9" id="KW-0906">Nuclear pore complex</keyword>
<evidence type="ECO:0000256" key="9">
    <source>
        <dbReference type="RuleBase" id="RU365073"/>
    </source>
</evidence>
<evidence type="ECO:0000256" key="4">
    <source>
        <dbReference type="ARBA" id="ARBA00022816"/>
    </source>
</evidence>
<dbReference type="AlphaFoldDB" id="A0A8B7PGM4"/>
<dbReference type="GeneID" id="108680755"/>
<dbReference type="GO" id="GO:0006606">
    <property type="term" value="P:protein import into nucleus"/>
    <property type="evidence" value="ECO:0007669"/>
    <property type="project" value="TreeGrafter"/>
</dbReference>
<dbReference type="Proteomes" id="UP000694843">
    <property type="component" value="Unplaced"/>
</dbReference>
<dbReference type="RefSeq" id="XP_018025150.1">
    <property type="nucleotide sequence ID" value="XM_018169661.2"/>
</dbReference>
<comment type="subunit">
    <text evidence="9">Component of the nuclear pore complex (NPC).</text>
</comment>
<dbReference type="GO" id="GO:0031965">
    <property type="term" value="C:nuclear membrane"/>
    <property type="evidence" value="ECO:0007669"/>
    <property type="project" value="UniProtKB-UniRule"/>
</dbReference>
<protein>
    <recommendedName>
        <fullName evidence="9">Nuclear pore complex protein Nup85</fullName>
    </recommendedName>
</protein>
<keyword evidence="3 9" id="KW-0813">Transport</keyword>
<keyword evidence="10" id="KW-1185">Reference proteome</keyword>